<name>A0ABQ5TN99_9BACI</name>
<evidence type="ECO:0000313" key="3">
    <source>
        <dbReference type="Proteomes" id="UP001275436"/>
    </source>
</evidence>
<keyword evidence="1" id="KW-0472">Membrane</keyword>
<reference evidence="2 3" key="1">
    <citation type="submission" date="2023-02" db="EMBL/GenBank/DDBJ databases">
        <title>Oceanobacillus kimchii IFOP_LL358 isolated form Alexandrium catenella lab strain.</title>
        <authorList>
            <person name="Gajardo G."/>
            <person name="Ueki S."/>
            <person name="Maruyama F."/>
        </authorList>
    </citation>
    <scope>NUCLEOTIDE SEQUENCE [LARGE SCALE GENOMIC DNA]</scope>
    <source>
        <strain evidence="2 3">IFOP_LL358</strain>
    </source>
</reference>
<evidence type="ECO:0000256" key="1">
    <source>
        <dbReference type="SAM" id="Phobius"/>
    </source>
</evidence>
<sequence length="39" mass="4420">MVFDSPKSKYENKINIIKLMLLNLLGIATTIIGFILLIQ</sequence>
<keyword evidence="1" id="KW-1133">Transmembrane helix</keyword>
<feature type="transmembrane region" description="Helical" evidence="1">
    <location>
        <begin position="20"/>
        <end position="38"/>
    </location>
</feature>
<accession>A0ABQ5TN99</accession>
<organism evidence="2 3">
    <name type="scientific">Oceanobacillus kimchii</name>
    <dbReference type="NCBI Taxonomy" id="746691"/>
    <lineage>
        <taxon>Bacteria</taxon>
        <taxon>Bacillati</taxon>
        <taxon>Bacillota</taxon>
        <taxon>Bacilli</taxon>
        <taxon>Bacillales</taxon>
        <taxon>Bacillaceae</taxon>
        <taxon>Oceanobacillus</taxon>
    </lineage>
</organism>
<protein>
    <submittedName>
        <fullName evidence="2">Uncharacterized protein</fullName>
    </submittedName>
</protein>
<keyword evidence="1" id="KW-0812">Transmembrane</keyword>
<keyword evidence="3" id="KW-1185">Reference proteome</keyword>
<dbReference type="Proteomes" id="UP001275436">
    <property type="component" value="Unassembled WGS sequence"/>
</dbReference>
<evidence type="ECO:0000313" key="2">
    <source>
        <dbReference type="EMBL" id="GLO68288.1"/>
    </source>
</evidence>
<proteinExistence type="predicted"/>
<comment type="caution">
    <text evidence="2">The sequence shown here is derived from an EMBL/GenBank/DDBJ whole genome shotgun (WGS) entry which is preliminary data.</text>
</comment>
<dbReference type="EMBL" id="BSKO01000002">
    <property type="protein sequence ID" value="GLO68288.1"/>
    <property type="molecule type" value="Genomic_DNA"/>
</dbReference>
<gene>
    <name evidence="2" type="ORF">MACH08_40720</name>
</gene>